<reference evidence="15 16" key="1">
    <citation type="submission" date="2018-05" db="EMBL/GenBank/DDBJ databases">
        <title>Genomic Encyclopedia of Type Strains, Phase IV (KMG-IV): sequencing the most valuable type-strain genomes for metagenomic binning, comparative biology and taxonomic classification.</title>
        <authorList>
            <person name="Goeker M."/>
        </authorList>
    </citation>
    <scope>NUCLEOTIDE SEQUENCE [LARGE SCALE GENOMIC DNA]</scope>
    <source>
        <strain evidence="15 16">JC118</strain>
    </source>
</reference>
<dbReference type="Pfam" id="PF02378">
    <property type="entry name" value="PTS_EIIC"/>
    <property type="match status" value="1"/>
</dbReference>
<dbReference type="InterPro" id="IPR013013">
    <property type="entry name" value="PTS_EIIC_1"/>
</dbReference>
<evidence type="ECO:0000313" key="15">
    <source>
        <dbReference type="EMBL" id="PXX75036.1"/>
    </source>
</evidence>
<evidence type="ECO:0000256" key="1">
    <source>
        <dbReference type="ARBA" id="ARBA00004651"/>
    </source>
</evidence>
<keyword evidence="16" id="KW-1185">Reference proteome</keyword>
<sequence length="453" mass="48753">MAKKNYDELSEKILIEVGGRENIARAYHCMTRLRLDVKDKGLVNTEALEKLSGIAGCQWNGSQMQIIVGQEVDDLYVNFCKTAGIDAERKIEENLDKEKKKFSIGLIFQTLSAILLPVIPALAGAGMIKGLSTILTSYLGVDAASTFITVMNMAGDCAFYFLPFLVAWSASKRFETNTALAISLAGVLLYPTMTAGNTAGAEAMSLFGMPIPFPSYFGSTIPIILTVWVLSYVYKYINKFMPKSLRIVFTPTLVLLIMTPLTLTAIGPLAMYISTLLVGLFNFLYGLSPIIAGTIIGGTRLFVVMTGMHLSLSTICIGNLAELGYDWLLPMHTMGTLALFGACMGVWVKAKNTENKQIGASTAISSFIGITEPGIYGIFLKFKNAMLATIVGGAVGGAIVGLFGGRALAYVNSSILSTPVFMTENFWCVALGMFVSAAIAFSMVMVLGVNDDK</sequence>
<evidence type="ECO:0000256" key="3">
    <source>
        <dbReference type="ARBA" id="ARBA00022475"/>
    </source>
</evidence>
<keyword evidence="6" id="KW-0598">Phosphotransferase system</keyword>
<dbReference type="GO" id="GO:0009401">
    <property type="term" value="P:phosphoenolpyruvate-dependent sugar phosphotransferase system"/>
    <property type="evidence" value="ECO:0007669"/>
    <property type="project" value="UniProtKB-KW"/>
</dbReference>
<dbReference type="PANTHER" id="PTHR30175:SF1">
    <property type="entry name" value="PTS SYSTEM ARBUTIN-, CELLOBIOSE-, AND SALICIN-SPECIFIC EIIBC COMPONENT-RELATED"/>
    <property type="match status" value="1"/>
</dbReference>
<evidence type="ECO:0000256" key="12">
    <source>
        <dbReference type="SAM" id="Phobius"/>
    </source>
</evidence>
<dbReference type="GO" id="GO:0005886">
    <property type="term" value="C:plasma membrane"/>
    <property type="evidence" value="ECO:0007669"/>
    <property type="project" value="UniProtKB-SubCell"/>
</dbReference>
<feature type="transmembrane region" description="Helical" evidence="12">
    <location>
        <begin position="360"/>
        <end position="379"/>
    </location>
</feature>
<accession>A0A318KDI0</accession>
<dbReference type="FunFam" id="3.30.1360.60:FF:000001">
    <property type="entry name" value="PTS system glucose-specific IIBC component PtsG"/>
    <property type="match status" value="1"/>
</dbReference>
<evidence type="ECO:0000256" key="8">
    <source>
        <dbReference type="ARBA" id="ARBA00022777"/>
    </source>
</evidence>
<gene>
    <name evidence="15" type="ORF">DES51_12119</name>
</gene>
<feature type="transmembrane region" description="Helical" evidence="12">
    <location>
        <begin position="299"/>
        <end position="321"/>
    </location>
</feature>
<dbReference type="Gene3D" id="3.30.1360.60">
    <property type="entry name" value="Glucose permease domain IIB"/>
    <property type="match status" value="1"/>
</dbReference>
<keyword evidence="5" id="KW-0808">Transferase</keyword>
<feature type="transmembrane region" description="Helical" evidence="12">
    <location>
        <begin position="143"/>
        <end position="162"/>
    </location>
</feature>
<evidence type="ECO:0000256" key="11">
    <source>
        <dbReference type="PROSITE-ProRule" id="PRU00421"/>
    </source>
</evidence>
<dbReference type="PROSITE" id="PS51098">
    <property type="entry name" value="PTS_EIIB_TYPE_1"/>
    <property type="match status" value="1"/>
</dbReference>
<feature type="transmembrane region" description="Helical" evidence="12">
    <location>
        <begin position="213"/>
        <end position="233"/>
    </location>
</feature>
<dbReference type="InterPro" id="IPR050558">
    <property type="entry name" value="PTS_Sugar-Specific_Components"/>
</dbReference>
<dbReference type="PROSITE" id="PS01035">
    <property type="entry name" value="PTS_EIIB_TYPE_1_CYS"/>
    <property type="match status" value="1"/>
</dbReference>
<dbReference type="AlphaFoldDB" id="A0A318KDI0"/>
<dbReference type="STRING" id="1034346.GCA_000313565_01478"/>
<keyword evidence="3" id="KW-1003">Cell membrane</keyword>
<feature type="transmembrane region" description="Helical" evidence="12">
    <location>
        <begin position="426"/>
        <end position="449"/>
    </location>
</feature>
<organism evidence="15 16">
    <name type="scientific">Dielma fastidiosa</name>
    <dbReference type="NCBI Taxonomy" id="1034346"/>
    <lineage>
        <taxon>Bacteria</taxon>
        <taxon>Bacillati</taxon>
        <taxon>Bacillota</taxon>
        <taxon>Erysipelotrichia</taxon>
        <taxon>Erysipelotrichales</taxon>
        <taxon>Erysipelotrichaceae</taxon>
        <taxon>Dielma</taxon>
    </lineage>
</organism>
<keyword evidence="8" id="KW-0418">Kinase</keyword>
<evidence type="ECO:0000259" key="14">
    <source>
        <dbReference type="PROSITE" id="PS51103"/>
    </source>
</evidence>
<dbReference type="EMBL" id="QJKH01000021">
    <property type="protein sequence ID" value="PXX75036.1"/>
    <property type="molecule type" value="Genomic_DNA"/>
</dbReference>
<dbReference type="Proteomes" id="UP000247612">
    <property type="component" value="Unassembled WGS sequence"/>
</dbReference>
<dbReference type="InterPro" id="IPR036878">
    <property type="entry name" value="Glu_permease_IIB"/>
</dbReference>
<dbReference type="PROSITE" id="PS51103">
    <property type="entry name" value="PTS_EIIC_TYPE_1"/>
    <property type="match status" value="1"/>
</dbReference>
<dbReference type="OrthoDB" id="92465at2"/>
<evidence type="ECO:0000313" key="16">
    <source>
        <dbReference type="Proteomes" id="UP000247612"/>
    </source>
</evidence>
<evidence type="ECO:0000256" key="4">
    <source>
        <dbReference type="ARBA" id="ARBA00022597"/>
    </source>
</evidence>
<dbReference type="Pfam" id="PF00367">
    <property type="entry name" value="PTS_EIIB"/>
    <property type="match status" value="1"/>
</dbReference>
<dbReference type="InterPro" id="IPR003352">
    <property type="entry name" value="PTS_EIIC"/>
</dbReference>
<feature type="transmembrane region" description="Helical" evidence="12">
    <location>
        <begin position="245"/>
        <end position="263"/>
    </location>
</feature>
<feature type="transmembrane region" description="Helical" evidence="12">
    <location>
        <begin position="385"/>
        <end position="405"/>
    </location>
</feature>
<evidence type="ECO:0000256" key="9">
    <source>
        <dbReference type="ARBA" id="ARBA00022989"/>
    </source>
</evidence>
<dbReference type="GO" id="GO:0090589">
    <property type="term" value="F:protein-phosphocysteine-trehalose phosphotransferase system transporter activity"/>
    <property type="evidence" value="ECO:0007669"/>
    <property type="project" value="TreeGrafter"/>
</dbReference>
<keyword evidence="4" id="KW-0762">Sugar transport</keyword>
<evidence type="ECO:0000256" key="2">
    <source>
        <dbReference type="ARBA" id="ARBA00022448"/>
    </source>
</evidence>
<evidence type="ECO:0000256" key="5">
    <source>
        <dbReference type="ARBA" id="ARBA00022679"/>
    </source>
</evidence>
<feature type="transmembrane region" description="Helical" evidence="12">
    <location>
        <begin position="269"/>
        <end position="287"/>
    </location>
</feature>
<dbReference type="PANTHER" id="PTHR30175">
    <property type="entry name" value="PHOSPHOTRANSFERASE SYSTEM TRANSPORT PROTEIN"/>
    <property type="match status" value="1"/>
</dbReference>
<feature type="transmembrane region" description="Helical" evidence="12">
    <location>
        <begin position="174"/>
        <end position="193"/>
    </location>
</feature>
<evidence type="ECO:0000256" key="7">
    <source>
        <dbReference type="ARBA" id="ARBA00022692"/>
    </source>
</evidence>
<dbReference type="RefSeq" id="WP_022937781.1">
    <property type="nucleotide sequence ID" value="NZ_CABKRQ010000003.1"/>
</dbReference>
<dbReference type="GO" id="GO:0008982">
    <property type="term" value="F:protein-N(PI)-phosphohistidine-sugar phosphotransferase activity"/>
    <property type="evidence" value="ECO:0007669"/>
    <property type="project" value="InterPro"/>
</dbReference>
<protein>
    <submittedName>
        <fullName evidence="15">PTS system beta-glucosides-specific IIC component</fullName>
    </submittedName>
</protein>
<comment type="caution">
    <text evidence="15">The sequence shown here is derived from an EMBL/GenBank/DDBJ whole genome shotgun (WGS) entry which is preliminary data.</text>
</comment>
<keyword evidence="2" id="KW-0813">Transport</keyword>
<evidence type="ECO:0000259" key="13">
    <source>
        <dbReference type="PROSITE" id="PS51098"/>
    </source>
</evidence>
<dbReference type="SUPFAM" id="SSF55604">
    <property type="entry name" value="Glucose permease domain IIB"/>
    <property type="match status" value="1"/>
</dbReference>
<feature type="domain" description="PTS EIIC type-1" evidence="14">
    <location>
        <begin position="109"/>
        <end position="453"/>
    </location>
</feature>
<feature type="active site" description="Phosphocysteine intermediate; for EIIB activity" evidence="11">
    <location>
        <position position="29"/>
    </location>
</feature>
<name>A0A318KDI0_9FIRM</name>
<dbReference type="InterPro" id="IPR018113">
    <property type="entry name" value="PTrfase_EIIB_Cys"/>
</dbReference>
<feature type="transmembrane region" description="Helical" evidence="12">
    <location>
        <begin position="327"/>
        <end position="348"/>
    </location>
</feature>
<feature type="domain" description="PTS EIIB type-1" evidence="13">
    <location>
        <begin position="7"/>
        <end position="89"/>
    </location>
</feature>
<dbReference type="CDD" id="cd00212">
    <property type="entry name" value="PTS_IIB_glc"/>
    <property type="match status" value="1"/>
</dbReference>
<keyword evidence="10 12" id="KW-0472">Membrane</keyword>
<dbReference type="GO" id="GO:0016301">
    <property type="term" value="F:kinase activity"/>
    <property type="evidence" value="ECO:0007669"/>
    <property type="project" value="UniProtKB-KW"/>
</dbReference>
<keyword evidence="7 12" id="KW-0812">Transmembrane</keyword>
<feature type="transmembrane region" description="Helical" evidence="12">
    <location>
        <begin position="102"/>
        <end position="123"/>
    </location>
</feature>
<proteinExistence type="predicted"/>
<dbReference type="GO" id="GO:0015771">
    <property type="term" value="P:trehalose transport"/>
    <property type="evidence" value="ECO:0007669"/>
    <property type="project" value="TreeGrafter"/>
</dbReference>
<comment type="subcellular location">
    <subcellularLocation>
        <location evidence="1">Cell membrane</location>
        <topology evidence="1">Multi-pass membrane protein</topology>
    </subcellularLocation>
</comment>
<keyword evidence="9 12" id="KW-1133">Transmembrane helix</keyword>
<evidence type="ECO:0000256" key="6">
    <source>
        <dbReference type="ARBA" id="ARBA00022683"/>
    </source>
</evidence>
<evidence type="ECO:0000256" key="10">
    <source>
        <dbReference type="ARBA" id="ARBA00023136"/>
    </source>
</evidence>
<dbReference type="InterPro" id="IPR001996">
    <property type="entry name" value="PTS_IIB_1"/>
</dbReference>